<gene>
    <name evidence="2" type="ORF">ZIOFF_017775</name>
</gene>
<dbReference type="PANTHER" id="PTHR13593">
    <property type="match status" value="1"/>
</dbReference>
<sequence>MGAQCSRQVHRRKALASEKRALLDLLESSGTEFPGSDHRPADHKAWMSALGPGELRLNQIVWPGTHDSATDCIGIPCITRPFAQCQSSSIYRQLCLGARLLDVRVQKDRRVCHGPLVSYPVDRVLDAVKRFLEETEHELVVLELRTEFGHEDPPDFDKFLVDSLGDLLIPYDDTIFAKTIAEVLPGRVLCVWKPRKAAAPGAGSPLWGPGCLIDHWVDTDLPMTKFENNMRRLGEQKAVTERRHLYRVENTATPQADNPVVCVRPVTRRIRGYARLFIAQAFQKGIADRLQVLSTDFIDVDFVDACVGLTLARIQGKAA</sequence>
<protein>
    <recommendedName>
        <fullName evidence="1">Phosphatidylinositol-specific phospholipase C X domain-containing protein</fullName>
    </recommendedName>
</protein>
<proteinExistence type="predicted"/>
<comment type="caution">
    <text evidence="2">The sequence shown here is derived from an EMBL/GenBank/DDBJ whole genome shotgun (WGS) entry which is preliminary data.</text>
</comment>
<evidence type="ECO:0000313" key="2">
    <source>
        <dbReference type="EMBL" id="KAG6520715.1"/>
    </source>
</evidence>
<name>A0A8J5H560_ZINOF</name>
<dbReference type="InterPro" id="IPR051057">
    <property type="entry name" value="PI-PLC_domain"/>
</dbReference>
<dbReference type="Pfam" id="PF00388">
    <property type="entry name" value="PI-PLC-X"/>
    <property type="match status" value="1"/>
</dbReference>
<organism evidence="2 3">
    <name type="scientific">Zingiber officinale</name>
    <name type="common">Ginger</name>
    <name type="synonym">Amomum zingiber</name>
    <dbReference type="NCBI Taxonomy" id="94328"/>
    <lineage>
        <taxon>Eukaryota</taxon>
        <taxon>Viridiplantae</taxon>
        <taxon>Streptophyta</taxon>
        <taxon>Embryophyta</taxon>
        <taxon>Tracheophyta</taxon>
        <taxon>Spermatophyta</taxon>
        <taxon>Magnoliopsida</taxon>
        <taxon>Liliopsida</taxon>
        <taxon>Zingiberales</taxon>
        <taxon>Zingiberaceae</taxon>
        <taxon>Zingiber</taxon>
    </lineage>
</organism>
<evidence type="ECO:0000259" key="1">
    <source>
        <dbReference type="SMART" id="SM00148"/>
    </source>
</evidence>
<dbReference type="PROSITE" id="PS50007">
    <property type="entry name" value="PIPLC_X_DOMAIN"/>
    <property type="match status" value="1"/>
</dbReference>
<dbReference type="EMBL" id="JACMSC010000005">
    <property type="protein sequence ID" value="KAG6520715.1"/>
    <property type="molecule type" value="Genomic_DNA"/>
</dbReference>
<reference evidence="2 3" key="1">
    <citation type="submission" date="2020-08" db="EMBL/GenBank/DDBJ databases">
        <title>Plant Genome Project.</title>
        <authorList>
            <person name="Zhang R.-G."/>
        </authorList>
    </citation>
    <scope>NUCLEOTIDE SEQUENCE [LARGE SCALE GENOMIC DNA]</scope>
    <source>
        <tissue evidence="2">Rhizome</tissue>
    </source>
</reference>
<dbReference type="OrthoDB" id="1046782at2759"/>
<dbReference type="AlphaFoldDB" id="A0A8J5H560"/>
<dbReference type="InterPro" id="IPR000909">
    <property type="entry name" value="PLipase_C_PInositol-sp_X_dom"/>
</dbReference>
<keyword evidence="3" id="KW-1185">Reference proteome</keyword>
<dbReference type="GO" id="GO:0008081">
    <property type="term" value="F:phosphoric diester hydrolase activity"/>
    <property type="evidence" value="ECO:0007669"/>
    <property type="project" value="TreeGrafter"/>
</dbReference>
<feature type="domain" description="Phosphatidylinositol-specific phospholipase C X" evidence="1">
    <location>
        <begin position="57"/>
        <end position="193"/>
    </location>
</feature>
<dbReference type="SMART" id="SM00148">
    <property type="entry name" value="PLCXc"/>
    <property type="match status" value="1"/>
</dbReference>
<dbReference type="PANTHER" id="PTHR13593:SF113">
    <property type="entry name" value="SI:DKEY-266F7.9"/>
    <property type="match status" value="1"/>
</dbReference>
<dbReference type="Proteomes" id="UP000734854">
    <property type="component" value="Unassembled WGS sequence"/>
</dbReference>
<accession>A0A8J5H560</accession>
<evidence type="ECO:0000313" key="3">
    <source>
        <dbReference type="Proteomes" id="UP000734854"/>
    </source>
</evidence>